<reference evidence="2 3" key="1">
    <citation type="journal article" date="2023" name="bioRxiv">
        <title>Conserved and derived expression patterns and positive selection on dental genes reveal complex evolutionary context of ever-growing rodent molars.</title>
        <authorList>
            <person name="Calamari Z.T."/>
            <person name="Song A."/>
            <person name="Cohen E."/>
            <person name="Akter M."/>
            <person name="Roy R.D."/>
            <person name="Hallikas O."/>
            <person name="Christensen M.M."/>
            <person name="Li P."/>
            <person name="Marangoni P."/>
            <person name="Jernvall J."/>
            <person name="Klein O.D."/>
        </authorList>
    </citation>
    <scope>NUCLEOTIDE SEQUENCE [LARGE SCALE GENOMIC DNA]</scope>
    <source>
        <strain evidence="2">V071</strain>
    </source>
</reference>
<organism evidence="2 3">
    <name type="scientific">Myodes glareolus</name>
    <name type="common">Bank vole</name>
    <name type="synonym">Clethrionomys glareolus</name>
    <dbReference type="NCBI Taxonomy" id="447135"/>
    <lineage>
        <taxon>Eukaryota</taxon>
        <taxon>Metazoa</taxon>
        <taxon>Chordata</taxon>
        <taxon>Craniata</taxon>
        <taxon>Vertebrata</taxon>
        <taxon>Euteleostomi</taxon>
        <taxon>Mammalia</taxon>
        <taxon>Eutheria</taxon>
        <taxon>Euarchontoglires</taxon>
        <taxon>Glires</taxon>
        <taxon>Rodentia</taxon>
        <taxon>Myomorpha</taxon>
        <taxon>Muroidea</taxon>
        <taxon>Cricetidae</taxon>
        <taxon>Arvicolinae</taxon>
        <taxon>Myodes</taxon>
    </lineage>
</organism>
<gene>
    <name evidence="2" type="ORF">U0070_008014</name>
</gene>
<protein>
    <submittedName>
        <fullName evidence="2">Uncharacterized protein</fullName>
    </submittedName>
</protein>
<dbReference type="EMBL" id="JBBHLL010000533">
    <property type="protein sequence ID" value="KAK7800824.1"/>
    <property type="molecule type" value="Genomic_DNA"/>
</dbReference>
<evidence type="ECO:0000313" key="3">
    <source>
        <dbReference type="Proteomes" id="UP001488838"/>
    </source>
</evidence>
<feature type="region of interest" description="Disordered" evidence="1">
    <location>
        <begin position="259"/>
        <end position="288"/>
    </location>
</feature>
<sequence length="288" mass="32736">MCPGLFSRSLDPGHHIVLGPEDTTGAAEDVAFLKDTLDDIELNSGLDRQREPPRFHSLGVEFVLERGRGKCLLLNQRLLEEERTWSLLLQLPPCYHAAFLNRQDEASHWTHFLLPGPGSQSWFSFLGEVYQGTKDMFQAHTDMKEANWIGADKYFHARGNYDAARRGPGGVWAAEVLRRKKYFFRKRQARTSGESCCEAQSTCPPVLSTTEVSTLSSKHSVVNSDRSFSRLFDMVYGEYTRKMSPKGSLRLLTDSQAVGFPKGHNAHKSKLESRIHKRKEEDEEEEET</sequence>
<keyword evidence="3" id="KW-1185">Reference proteome</keyword>
<name>A0AAW0HDI0_MYOGA</name>
<dbReference type="SMART" id="SM00197">
    <property type="entry name" value="SAA"/>
    <property type="match status" value="1"/>
</dbReference>
<dbReference type="InterPro" id="IPR000096">
    <property type="entry name" value="Serum_amyloid_A"/>
</dbReference>
<accession>A0AAW0HDI0</accession>
<dbReference type="PRINTS" id="PR00306">
    <property type="entry name" value="SERUMAMYLOID"/>
</dbReference>
<dbReference type="Pfam" id="PF00277">
    <property type="entry name" value="SAA"/>
    <property type="match status" value="1"/>
</dbReference>
<evidence type="ECO:0000313" key="2">
    <source>
        <dbReference type="EMBL" id="KAK7800824.1"/>
    </source>
</evidence>
<comment type="caution">
    <text evidence="2">The sequence shown here is derived from an EMBL/GenBank/DDBJ whole genome shotgun (WGS) entry which is preliminary data.</text>
</comment>
<evidence type="ECO:0000256" key="1">
    <source>
        <dbReference type="SAM" id="MobiDB-lite"/>
    </source>
</evidence>
<dbReference type="GO" id="GO:0005576">
    <property type="term" value="C:extracellular region"/>
    <property type="evidence" value="ECO:0007669"/>
    <property type="project" value="InterPro"/>
</dbReference>
<dbReference type="Proteomes" id="UP001488838">
    <property type="component" value="Unassembled WGS sequence"/>
</dbReference>
<dbReference type="PROSITE" id="PS00992">
    <property type="entry name" value="SAA"/>
    <property type="match status" value="1"/>
</dbReference>
<proteinExistence type="predicted"/>
<dbReference type="Gene3D" id="1.10.132.110">
    <property type="entry name" value="Serum amyloid A protein"/>
    <property type="match status" value="1"/>
</dbReference>
<feature type="compositionally biased region" description="Basic and acidic residues" evidence="1">
    <location>
        <begin position="269"/>
        <end position="280"/>
    </location>
</feature>
<dbReference type="AlphaFoldDB" id="A0AAW0HDI0"/>